<name>A0A251UJ46_HELAN</name>
<protein>
    <submittedName>
        <fullName evidence="1">Uncharacterized protein</fullName>
    </submittedName>
</protein>
<gene>
    <name evidence="1" type="ORF">HannXRQ_Chr06g0175561</name>
</gene>
<dbReference type="AlphaFoldDB" id="A0A251UJ46"/>
<dbReference type="Proteomes" id="UP000215914">
    <property type="component" value="Chromosome 6"/>
</dbReference>
<keyword evidence="2" id="KW-1185">Reference proteome</keyword>
<evidence type="ECO:0000313" key="2">
    <source>
        <dbReference type="Proteomes" id="UP000215914"/>
    </source>
</evidence>
<reference evidence="2" key="1">
    <citation type="journal article" date="2017" name="Nature">
        <title>The sunflower genome provides insights into oil metabolism, flowering and Asterid evolution.</title>
        <authorList>
            <person name="Badouin H."/>
            <person name="Gouzy J."/>
            <person name="Grassa C.J."/>
            <person name="Murat F."/>
            <person name="Staton S.E."/>
            <person name="Cottret L."/>
            <person name="Lelandais-Briere C."/>
            <person name="Owens G.L."/>
            <person name="Carrere S."/>
            <person name="Mayjonade B."/>
            <person name="Legrand L."/>
            <person name="Gill N."/>
            <person name="Kane N.C."/>
            <person name="Bowers J.E."/>
            <person name="Hubner S."/>
            <person name="Bellec A."/>
            <person name="Berard A."/>
            <person name="Berges H."/>
            <person name="Blanchet N."/>
            <person name="Boniface M.C."/>
            <person name="Brunel D."/>
            <person name="Catrice O."/>
            <person name="Chaidir N."/>
            <person name="Claudel C."/>
            <person name="Donnadieu C."/>
            <person name="Faraut T."/>
            <person name="Fievet G."/>
            <person name="Helmstetter N."/>
            <person name="King M."/>
            <person name="Knapp S.J."/>
            <person name="Lai Z."/>
            <person name="Le Paslier M.C."/>
            <person name="Lippi Y."/>
            <person name="Lorenzon L."/>
            <person name="Mandel J.R."/>
            <person name="Marage G."/>
            <person name="Marchand G."/>
            <person name="Marquand E."/>
            <person name="Bret-Mestries E."/>
            <person name="Morien E."/>
            <person name="Nambeesan S."/>
            <person name="Nguyen T."/>
            <person name="Pegot-Espagnet P."/>
            <person name="Pouilly N."/>
            <person name="Raftis F."/>
            <person name="Sallet E."/>
            <person name="Schiex T."/>
            <person name="Thomas J."/>
            <person name="Vandecasteele C."/>
            <person name="Vares D."/>
            <person name="Vear F."/>
            <person name="Vautrin S."/>
            <person name="Crespi M."/>
            <person name="Mangin B."/>
            <person name="Burke J.M."/>
            <person name="Salse J."/>
            <person name="Munos S."/>
            <person name="Vincourt P."/>
            <person name="Rieseberg L.H."/>
            <person name="Langlade N.B."/>
        </authorList>
    </citation>
    <scope>NUCLEOTIDE SEQUENCE [LARGE SCALE GENOMIC DNA]</scope>
    <source>
        <strain evidence="2">cv. SF193</strain>
    </source>
</reference>
<dbReference type="PANTHER" id="PTHR35738">
    <property type="entry name" value="OS05G0577800 PROTEIN"/>
    <property type="match status" value="1"/>
</dbReference>
<dbReference type="Gene3D" id="2.40.160.10">
    <property type="entry name" value="Porin"/>
    <property type="match status" value="1"/>
</dbReference>
<evidence type="ECO:0000313" key="1">
    <source>
        <dbReference type="EMBL" id="OTG22812.1"/>
    </source>
</evidence>
<accession>A0A251UJ46</accession>
<dbReference type="InterPro" id="IPR023614">
    <property type="entry name" value="Porin_dom_sf"/>
</dbReference>
<dbReference type="EMBL" id="CM007895">
    <property type="protein sequence ID" value="OTG22812.1"/>
    <property type="molecule type" value="Genomic_DNA"/>
</dbReference>
<dbReference type="InParanoid" id="A0A251UJ46"/>
<proteinExistence type="predicted"/>
<organism evidence="1 2">
    <name type="scientific">Helianthus annuus</name>
    <name type="common">Common sunflower</name>
    <dbReference type="NCBI Taxonomy" id="4232"/>
    <lineage>
        <taxon>Eukaryota</taxon>
        <taxon>Viridiplantae</taxon>
        <taxon>Streptophyta</taxon>
        <taxon>Embryophyta</taxon>
        <taxon>Tracheophyta</taxon>
        <taxon>Spermatophyta</taxon>
        <taxon>Magnoliopsida</taxon>
        <taxon>eudicotyledons</taxon>
        <taxon>Gunneridae</taxon>
        <taxon>Pentapetalae</taxon>
        <taxon>asterids</taxon>
        <taxon>campanulids</taxon>
        <taxon>Asterales</taxon>
        <taxon>Asteraceae</taxon>
        <taxon>Asteroideae</taxon>
        <taxon>Heliantheae alliance</taxon>
        <taxon>Heliantheae</taxon>
        <taxon>Helianthus</taxon>
    </lineage>
</organism>
<dbReference type="PANTHER" id="PTHR35738:SF3">
    <property type="entry name" value="OS05G0577800 PROTEIN"/>
    <property type="match status" value="1"/>
</dbReference>
<sequence>MADSSDSISVDMETIYLGGKVSGPLDSDTKETIIGNALFRLQSDIDDPHTFADLFVSNSDPILLMRACAYYPNNGLGAFGIVLVLQKKRFIHLYCLQKRRLWCHWFEIWVIEYITRSHTYAIFIDEFPKSAWLVSKIGRLTVGVQFDPKFEKKEDARYRNLKNWNYAIRYGLGTGSPLSPSFNFGLELAQNLQFIVSFYQHVVVQRRVKNPLEDNEVVGITNYIDFGFEVQTRIDDEKTSNDIHDSTFRVAASWQANKNILVKTKAGPLGSSFCLAFKSWWKPSFTFSMSVLQLLAMAEDDNGDEEPG</sequence>
<dbReference type="OMA" id="WVIEYIT"/>